<dbReference type="AlphaFoldDB" id="A0AA38FK71"/>
<comment type="caution">
    <text evidence="3">The sequence shown here is derived from an EMBL/GenBank/DDBJ whole genome shotgun (WGS) entry which is preliminary data.</text>
</comment>
<feature type="non-terminal residue" evidence="3">
    <location>
        <position position="417"/>
    </location>
</feature>
<proteinExistence type="predicted"/>
<name>A0AA38FK71_TAXCH</name>
<evidence type="ECO:0000259" key="2">
    <source>
        <dbReference type="PROSITE" id="PS50126"/>
    </source>
</evidence>
<dbReference type="PANTHER" id="PTHR15838:SF3">
    <property type="entry name" value="PROTEIN PIGMENT DEFECTIVE 338, CHLOROPLASTIC"/>
    <property type="match status" value="1"/>
</dbReference>
<dbReference type="InterPro" id="IPR012340">
    <property type="entry name" value="NA-bd_OB-fold"/>
</dbReference>
<organism evidence="3 4">
    <name type="scientific">Taxus chinensis</name>
    <name type="common">Chinese yew</name>
    <name type="synonym">Taxus wallichiana var. chinensis</name>
    <dbReference type="NCBI Taxonomy" id="29808"/>
    <lineage>
        <taxon>Eukaryota</taxon>
        <taxon>Viridiplantae</taxon>
        <taxon>Streptophyta</taxon>
        <taxon>Embryophyta</taxon>
        <taxon>Tracheophyta</taxon>
        <taxon>Spermatophyta</taxon>
        <taxon>Pinopsida</taxon>
        <taxon>Pinidae</taxon>
        <taxon>Conifers II</taxon>
        <taxon>Cupressales</taxon>
        <taxon>Taxaceae</taxon>
        <taxon>Taxus</taxon>
    </lineage>
</organism>
<dbReference type="Proteomes" id="UP000824469">
    <property type="component" value="Unassembled WGS sequence"/>
</dbReference>
<protein>
    <recommendedName>
        <fullName evidence="2">S1 motif domain-containing protein</fullName>
    </recommendedName>
</protein>
<accession>A0AA38FK71</accession>
<gene>
    <name evidence="3" type="ORF">KI387_009816</name>
</gene>
<evidence type="ECO:0000256" key="1">
    <source>
        <dbReference type="SAM" id="MobiDB-lite"/>
    </source>
</evidence>
<evidence type="ECO:0000313" key="4">
    <source>
        <dbReference type="Proteomes" id="UP000824469"/>
    </source>
</evidence>
<dbReference type="PROSITE" id="PS50126">
    <property type="entry name" value="S1"/>
    <property type="match status" value="2"/>
</dbReference>
<feature type="domain" description="S1 motif" evidence="2">
    <location>
        <begin position="271"/>
        <end position="340"/>
    </location>
</feature>
<dbReference type="SUPFAM" id="SSF50249">
    <property type="entry name" value="Nucleic acid-binding proteins"/>
    <property type="match status" value="1"/>
</dbReference>
<feature type="region of interest" description="Disordered" evidence="1">
    <location>
        <begin position="83"/>
        <end position="104"/>
    </location>
</feature>
<dbReference type="Gene3D" id="2.40.50.140">
    <property type="entry name" value="Nucleic acid-binding proteins"/>
    <property type="match status" value="1"/>
</dbReference>
<feature type="domain" description="S1 motif" evidence="2">
    <location>
        <begin position="351"/>
        <end position="417"/>
    </location>
</feature>
<sequence>MLCQSPFTLKDKLSLSQVARYLHFPLNTRTRTRARSPSYTLQNSFNITHKLCFLSSRLSSSSKDLVIADNSSTEVELLEKPTAAVPNEEEATVEETLDDDDDDAKNGTMASYLSAFSTAPYLEENTVDEWEPSKVDDVEFYDPKLGDLLLGVVVSGNAHRIDVNIGSDVLATMLVKEVLPLYDQDMKRILCELPREKNDSGFFFAPGTVGIVKNEEALSPGPPPGRPVVDVGTVICAEVLGRTLGGKPLLSSRRVTRHIAWQRVRQIKQLNEPIDIYISEWNTGGLVTRIEGLRAFLPKIELVNKPFDDTAALKANVGRQASVLISRLDEENGELIVSEREAWGMKYLCEGTLLEGSIRKVYSYGAHVRVDGTSISGLLHISNISHVKVRSVKKLFSEGEKVKVMVINSMFTDKISF</sequence>
<dbReference type="GO" id="GO:0043489">
    <property type="term" value="P:RNA stabilization"/>
    <property type="evidence" value="ECO:0007669"/>
    <property type="project" value="TreeGrafter"/>
</dbReference>
<dbReference type="Pfam" id="PF00575">
    <property type="entry name" value="S1"/>
    <property type="match status" value="1"/>
</dbReference>
<dbReference type="CDD" id="cd04465">
    <property type="entry name" value="S1_RPS1_repeat_ec2_hs2"/>
    <property type="match status" value="1"/>
</dbReference>
<dbReference type="PANTHER" id="PTHR15838">
    <property type="entry name" value="NUCLEOLAR PROTEIN OF 40 KDA"/>
    <property type="match status" value="1"/>
</dbReference>
<feature type="compositionally biased region" description="Acidic residues" evidence="1">
    <location>
        <begin position="87"/>
        <end position="103"/>
    </location>
</feature>
<reference evidence="3 4" key="1">
    <citation type="journal article" date="2021" name="Nat. Plants">
        <title>The Taxus genome provides insights into paclitaxel biosynthesis.</title>
        <authorList>
            <person name="Xiong X."/>
            <person name="Gou J."/>
            <person name="Liao Q."/>
            <person name="Li Y."/>
            <person name="Zhou Q."/>
            <person name="Bi G."/>
            <person name="Li C."/>
            <person name="Du R."/>
            <person name="Wang X."/>
            <person name="Sun T."/>
            <person name="Guo L."/>
            <person name="Liang H."/>
            <person name="Lu P."/>
            <person name="Wu Y."/>
            <person name="Zhang Z."/>
            <person name="Ro D.K."/>
            <person name="Shang Y."/>
            <person name="Huang S."/>
            <person name="Yan J."/>
        </authorList>
    </citation>
    <scope>NUCLEOTIDE SEQUENCE [LARGE SCALE GENOMIC DNA]</scope>
    <source>
        <strain evidence="3">Ta-2019</strain>
    </source>
</reference>
<keyword evidence="4" id="KW-1185">Reference proteome</keyword>
<dbReference type="InterPro" id="IPR003029">
    <property type="entry name" value="S1_domain"/>
</dbReference>
<evidence type="ECO:0000313" key="3">
    <source>
        <dbReference type="EMBL" id="KAH9305412.1"/>
    </source>
</evidence>
<dbReference type="SMART" id="SM00316">
    <property type="entry name" value="S1"/>
    <property type="match status" value="3"/>
</dbReference>
<dbReference type="GO" id="GO:0003723">
    <property type="term" value="F:RNA binding"/>
    <property type="evidence" value="ECO:0007669"/>
    <property type="project" value="TreeGrafter"/>
</dbReference>
<dbReference type="EMBL" id="JAHRHJ020000008">
    <property type="protein sequence ID" value="KAH9305412.1"/>
    <property type="molecule type" value="Genomic_DNA"/>
</dbReference>